<accession>A0A4Y2KN45</accession>
<proteinExistence type="predicted"/>
<name>A0A4Y2KN45_ARAVE</name>
<dbReference type="PANTHER" id="PTHR31511">
    <property type="entry name" value="PROTEIN CBG23764"/>
    <property type="match status" value="1"/>
</dbReference>
<comment type="caution">
    <text evidence="1">The sequence shown here is derived from an EMBL/GenBank/DDBJ whole genome shotgun (WGS) entry which is preliminary data.</text>
</comment>
<protein>
    <recommendedName>
        <fullName evidence="3">DNA-directed DNA polymerase</fullName>
    </recommendedName>
</protein>
<dbReference type="EMBL" id="BGPR01004758">
    <property type="protein sequence ID" value="GBN03027.1"/>
    <property type="molecule type" value="Genomic_DNA"/>
</dbReference>
<dbReference type="GO" id="GO:0003676">
    <property type="term" value="F:nucleic acid binding"/>
    <property type="evidence" value="ECO:0007669"/>
    <property type="project" value="InterPro"/>
</dbReference>
<dbReference type="SUPFAM" id="SSF54060">
    <property type="entry name" value="His-Me finger endonucleases"/>
    <property type="match status" value="1"/>
</dbReference>
<sequence length="212" mass="25015">MLELTSEKVIAHENSDRCCICKGEFTTSDYKAKDHDHMQGYYRGAPHNSCNLKARVPHFLPIIMHSLSGYDSHLFIRELGEDEKTIDVIPENSEKYISFSKRVKKRFSLRFLDSCRFMPSSLEKLASNLHESEFKNVQKYFSNEEASLLLRKGVYPYDYMDNFEKFCETDLPPKDKFYSRLNEQNIIDADYEHAQNVWRKFCIKNMGEYTDL</sequence>
<gene>
    <name evidence="1" type="ORF">AVEN_181048_1</name>
</gene>
<keyword evidence="2" id="KW-1185">Reference proteome</keyword>
<dbReference type="AlphaFoldDB" id="A0A4Y2KN45"/>
<dbReference type="Gene3D" id="3.30.420.10">
    <property type="entry name" value="Ribonuclease H-like superfamily/Ribonuclease H"/>
    <property type="match status" value="1"/>
</dbReference>
<dbReference type="SUPFAM" id="SSF53098">
    <property type="entry name" value="Ribonuclease H-like"/>
    <property type="match status" value="1"/>
</dbReference>
<dbReference type="InterPro" id="IPR012337">
    <property type="entry name" value="RNaseH-like_sf"/>
</dbReference>
<dbReference type="PANTHER" id="PTHR31511:SF12">
    <property type="entry name" value="RHO TERMINATION FACTOR N-TERMINAL DOMAIN-CONTAINING PROTEIN"/>
    <property type="match status" value="1"/>
</dbReference>
<evidence type="ECO:0000313" key="2">
    <source>
        <dbReference type="Proteomes" id="UP000499080"/>
    </source>
</evidence>
<dbReference type="InterPro" id="IPR044925">
    <property type="entry name" value="His-Me_finger_sf"/>
</dbReference>
<reference evidence="1 2" key="1">
    <citation type="journal article" date="2019" name="Sci. Rep.">
        <title>Orb-weaving spider Araneus ventricosus genome elucidates the spidroin gene catalogue.</title>
        <authorList>
            <person name="Kono N."/>
            <person name="Nakamura H."/>
            <person name="Ohtoshi R."/>
            <person name="Moran D.A.P."/>
            <person name="Shinohara A."/>
            <person name="Yoshida Y."/>
            <person name="Fujiwara M."/>
            <person name="Mori M."/>
            <person name="Tomita M."/>
            <person name="Arakawa K."/>
        </authorList>
    </citation>
    <scope>NUCLEOTIDE SEQUENCE [LARGE SCALE GENOMIC DNA]</scope>
</reference>
<evidence type="ECO:0000313" key="1">
    <source>
        <dbReference type="EMBL" id="GBN03027.1"/>
    </source>
</evidence>
<dbReference type="Proteomes" id="UP000499080">
    <property type="component" value="Unassembled WGS sequence"/>
</dbReference>
<organism evidence="1 2">
    <name type="scientific">Araneus ventricosus</name>
    <name type="common">Orbweaver spider</name>
    <name type="synonym">Epeira ventricosa</name>
    <dbReference type="NCBI Taxonomy" id="182803"/>
    <lineage>
        <taxon>Eukaryota</taxon>
        <taxon>Metazoa</taxon>
        <taxon>Ecdysozoa</taxon>
        <taxon>Arthropoda</taxon>
        <taxon>Chelicerata</taxon>
        <taxon>Arachnida</taxon>
        <taxon>Araneae</taxon>
        <taxon>Araneomorphae</taxon>
        <taxon>Entelegynae</taxon>
        <taxon>Araneoidea</taxon>
        <taxon>Araneidae</taxon>
        <taxon>Araneus</taxon>
    </lineage>
</organism>
<dbReference type="OrthoDB" id="6433297at2759"/>
<dbReference type="InterPro" id="IPR036397">
    <property type="entry name" value="RNaseH_sf"/>
</dbReference>
<dbReference type="InterPro" id="IPR004211">
    <property type="entry name" value="Endonuclease_7"/>
</dbReference>
<dbReference type="Pfam" id="PF02945">
    <property type="entry name" value="Endonuclease_7"/>
    <property type="match status" value="1"/>
</dbReference>
<evidence type="ECO:0008006" key="3">
    <source>
        <dbReference type="Google" id="ProtNLM"/>
    </source>
</evidence>